<dbReference type="Pfam" id="PF07690">
    <property type="entry name" value="MFS_1"/>
    <property type="match status" value="1"/>
</dbReference>
<feature type="transmembrane region" description="Helical" evidence="6">
    <location>
        <begin position="242"/>
        <end position="260"/>
    </location>
</feature>
<feature type="domain" description="Major facilitator superfamily (MFS) profile" evidence="7">
    <location>
        <begin position="18"/>
        <end position="384"/>
    </location>
</feature>
<dbReference type="InterPro" id="IPR036259">
    <property type="entry name" value="MFS_trans_sf"/>
</dbReference>
<dbReference type="Proteomes" id="UP000005139">
    <property type="component" value="Unassembled WGS sequence"/>
</dbReference>
<name>A1HQS7_9FIRM</name>
<dbReference type="CDD" id="cd17489">
    <property type="entry name" value="MFS_YfcJ_like"/>
    <property type="match status" value="1"/>
</dbReference>
<keyword evidence="9" id="KW-1185">Reference proteome</keyword>
<dbReference type="InterPro" id="IPR020846">
    <property type="entry name" value="MFS_dom"/>
</dbReference>
<keyword evidence="3 6" id="KW-0812">Transmembrane</keyword>
<dbReference type="PANTHER" id="PTHR23531">
    <property type="entry name" value="QUINOLENE RESISTANCE PROTEIN NORA"/>
    <property type="match status" value="1"/>
</dbReference>
<evidence type="ECO:0000256" key="2">
    <source>
        <dbReference type="ARBA" id="ARBA00022448"/>
    </source>
</evidence>
<comment type="caution">
    <text evidence="8">The sequence shown here is derived from an EMBL/GenBank/DDBJ whole genome shotgun (WGS) entry which is preliminary data.</text>
</comment>
<dbReference type="InterPro" id="IPR005829">
    <property type="entry name" value="Sugar_transporter_CS"/>
</dbReference>
<dbReference type="OrthoDB" id="9814001at2"/>
<reference evidence="8 9" key="1">
    <citation type="submission" date="2007-01" db="EMBL/GenBank/DDBJ databases">
        <title>Annotation of the draft genome assembly of Thermosinus carboxydivorans Nor1.</title>
        <authorList>
            <consortium name="US DOE Joint Genome Institute (JGI-ORNL)"/>
            <person name="Larimer F."/>
            <person name="Land M."/>
            <person name="Hauser L."/>
        </authorList>
    </citation>
    <scope>NUCLEOTIDE SEQUENCE [LARGE SCALE GENOMIC DNA]</scope>
    <source>
        <strain evidence="8 9">Nor1</strain>
    </source>
</reference>
<evidence type="ECO:0000256" key="3">
    <source>
        <dbReference type="ARBA" id="ARBA00022692"/>
    </source>
</evidence>
<proteinExistence type="predicted"/>
<accession>A1HQS7</accession>
<evidence type="ECO:0000259" key="7">
    <source>
        <dbReference type="PROSITE" id="PS50850"/>
    </source>
</evidence>
<dbReference type="SUPFAM" id="SSF103473">
    <property type="entry name" value="MFS general substrate transporter"/>
    <property type="match status" value="1"/>
</dbReference>
<dbReference type="InterPro" id="IPR011701">
    <property type="entry name" value="MFS"/>
</dbReference>
<feature type="transmembrane region" description="Helical" evidence="6">
    <location>
        <begin position="170"/>
        <end position="193"/>
    </location>
</feature>
<evidence type="ECO:0000313" key="8">
    <source>
        <dbReference type="EMBL" id="EAX47638.1"/>
    </source>
</evidence>
<feature type="transmembrane region" description="Helical" evidence="6">
    <location>
        <begin position="272"/>
        <end position="290"/>
    </location>
</feature>
<feature type="transmembrane region" description="Helical" evidence="6">
    <location>
        <begin position="330"/>
        <end position="350"/>
    </location>
</feature>
<feature type="transmembrane region" description="Helical" evidence="6">
    <location>
        <begin position="84"/>
        <end position="102"/>
    </location>
</feature>
<dbReference type="RefSeq" id="WP_007289367.1">
    <property type="nucleotide sequence ID" value="NZ_AAWL01000008.1"/>
</dbReference>
<feature type="transmembrane region" description="Helical" evidence="6">
    <location>
        <begin position="214"/>
        <end position="236"/>
    </location>
</feature>
<evidence type="ECO:0000256" key="4">
    <source>
        <dbReference type="ARBA" id="ARBA00022989"/>
    </source>
</evidence>
<dbReference type="PROSITE" id="PS50850">
    <property type="entry name" value="MFS"/>
    <property type="match status" value="1"/>
</dbReference>
<dbReference type="Gene3D" id="1.20.1250.20">
    <property type="entry name" value="MFS general substrate transporter like domains"/>
    <property type="match status" value="1"/>
</dbReference>
<dbReference type="GO" id="GO:0005886">
    <property type="term" value="C:plasma membrane"/>
    <property type="evidence" value="ECO:0007669"/>
    <property type="project" value="UniProtKB-SubCell"/>
</dbReference>
<organism evidence="8 9">
    <name type="scientific">Thermosinus carboxydivorans Nor1</name>
    <dbReference type="NCBI Taxonomy" id="401526"/>
    <lineage>
        <taxon>Bacteria</taxon>
        <taxon>Bacillati</taxon>
        <taxon>Bacillota</taxon>
        <taxon>Negativicutes</taxon>
        <taxon>Selenomonadales</taxon>
        <taxon>Sporomusaceae</taxon>
        <taxon>Thermosinus</taxon>
    </lineage>
</organism>
<dbReference type="InterPro" id="IPR052714">
    <property type="entry name" value="MFS_Exporter"/>
</dbReference>
<dbReference type="EMBL" id="AAWL01000008">
    <property type="protein sequence ID" value="EAX47638.1"/>
    <property type="molecule type" value="Genomic_DNA"/>
</dbReference>
<dbReference type="PANTHER" id="PTHR23531:SF2">
    <property type="entry name" value="PERMEASE"/>
    <property type="match status" value="1"/>
</dbReference>
<keyword evidence="4 6" id="KW-1133">Transmembrane helix</keyword>
<keyword evidence="2" id="KW-0813">Transport</keyword>
<feature type="transmembrane region" description="Helical" evidence="6">
    <location>
        <begin position="362"/>
        <end position="380"/>
    </location>
</feature>
<dbReference type="GO" id="GO:0022857">
    <property type="term" value="F:transmembrane transporter activity"/>
    <property type="evidence" value="ECO:0007669"/>
    <property type="project" value="InterPro"/>
</dbReference>
<feature type="transmembrane region" description="Helical" evidence="6">
    <location>
        <begin position="296"/>
        <end position="318"/>
    </location>
</feature>
<gene>
    <name evidence="8" type="ORF">TcarDRAFT_1060</name>
</gene>
<feature type="transmembrane region" description="Helical" evidence="6">
    <location>
        <begin position="52"/>
        <end position="72"/>
    </location>
</feature>
<feature type="transmembrane region" description="Helical" evidence="6">
    <location>
        <begin position="143"/>
        <end position="164"/>
    </location>
</feature>
<comment type="subcellular location">
    <subcellularLocation>
        <location evidence="1">Cell membrane</location>
        <topology evidence="1">Multi-pass membrane protein</topology>
    </subcellularLocation>
</comment>
<sequence>MGARNRTDSPREQLWTRDFILICTTNLFIFCGFQMLMPTLPVYAKHLGGSDAAAGLIVGSVSVAAVLMRPVAGQALDYYGRKGIFLAGLVVFISAVLAYIWAPSLGVLLLIRFIHGFGWGATSTAASTVAADIIPKARLGEGMGYFGLTTTVAMAFAPALGLYLTSHFSFTVLFLASAFIVAIAAGLALSIGYRHINAAKAKTFLLEKAALRPALVIFFVTMTYGAVVSFLALYAAQQGIDNIGPFFTVYAIALAVARPLSGRLADRRGFDIVVIPGVVLIMVAMFLLYLANSFAWFLAAGIVYGIGFGAVQPGLQAMSVLKAPPNRRGAANATFFIGFDLGIGFSSVLWGLVSQAFGYKAMYLWTVVPALLALSIYIIIGRRMQQLAQ</sequence>
<protein>
    <submittedName>
        <fullName evidence="8">Major facilitator superfamily MFS_1</fullName>
    </submittedName>
</protein>
<reference evidence="8 9" key="2">
    <citation type="submission" date="2007-01" db="EMBL/GenBank/DDBJ databases">
        <title>Sequencing of the draft genome and assembly of Thermosinus carboxydivorans Nor1.</title>
        <authorList>
            <consortium name="US DOE Joint Genome Institute (JGI-PGF)"/>
            <person name="Copeland A."/>
            <person name="Lucas S."/>
            <person name="Lapidus A."/>
            <person name="Barry K."/>
            <person name="Glavina del Rio T."/>
            <person name="Dalin E."/>
            <person name="Tice H."/>
            <person name="Bruce D."/>
            <person name="Pitluck S."/>
            <person name="Richardson P."/>
        </authorList>
    </citation>
    <scope>NUCLEOTIDE SEQUENCE [LARGE SCALE GENOMIC DNA]</scope>
    <source>
        <strain evidence="8 9">Nor1</strain>
    </source>
</reference>
<feature type="transmembrane region" description="Helical" evidence="6">
    <location>
        <begin position="20"/>
        <end position="40"/>
    </location>
</feature>
<dbReference type="AlphaFoldDB" id="A1HQS7"/>
<evidence type="ECO:0000256" key="5">
    <source>
        <dbReference type="ARBA" id="ARBA00023136"/>
    </source>
</evidence>
<evidence type="ECO:0000313" key="9">
    <source>
        <dbReference type="Proteomes" id="UP000005139"/>
    </source>
</evidence>
<dbReference type="PROSITE" id="PS00216">
    <property type="entry name" value="SUGAR_TRANSPORT_1"/>
    <property type="match status" value="1"/>
</dbReference>
<evidence type="ECO:0000256" key="6">
    <source>
        <dbReference type="SAM" id="Phobius"/>
    </source>
</evidence>
<evidence type="ECO:0000256" key="1">
    <source>
        <dbReference type="ARBA" id="ARBA00004651"/>
    </source>
</evidence>
<dbReference type="eggNOG" id="COG2814">
    <property type="taxonomic scope" value="Bacteria"/>
</dbReference>
<feature type="transmembrane region" description="Helical" evidence="6">
    <location>
        <begin position="108"/>
        <end position="131"/>
    </location>
</feature>
<keyword evidence="5 6" id="KW-0472">Membrane</keyword>